<dbReference type="InterPro" id="IPR045100">
    <property type="entry name" value="TUT4/7_NTP_transf"/>
</dbReference>
<comment type="caution">
    <text evidence="7">The sequence shown here is derived from an EMBL/GenBank/DDBJ whole genome shotgun (WGS) entry which is preliminary data.</text>
</comment>
<evidence type="ECO:0000256" key="2">
    <source>
        <dbReference type="ARBA" id="ARBA00022723"/>
    </source>
</evidence>
<feature type="compositionally biased region" description="Polar residues" evidence="5">
    <location>
        <begin position="1385"/>
        <end position="1400"/>
    </location>
</feature>
<feature type="region of interest" description="Disordered" evidence="5">
    <location>
        <begin position="64"/>
        <end position="104"/>
    </location>
</feature>
<feature type="domain" description="CCHC-type" evidence="6">
    <location>
        <begin position="1080"/>
        <end position="1095"/>
    </location>
</feature>
<dbReference type="Pfam" id="PF00098">
    <property type="entry name" value="zf-CCHC"/>
    <property type="match status" value="1"/>
</dbReference>
<sequence length="1446" mass="163061">MEAKTDAQRIGVELQNLLKIPPITKVNSGRANSNSDHFGILHIEKMILTQDNKGATKKNVLIGRAGNTEKERSAESVPPNVQILKNPEGSASHSKASGDSPRVSDVESLRKAILPHCNAKSNNSSEDTTLVYTLKRPECPRDLQLEADALLEYANKERNGGQINPSLKNLLSEHYVDLLSKKSSKFPKAKYFCGHCNYHMDTISACVSHIMGIRHTSFEQMRKLEYTLVHIPNPSQEHSSSLGLFLTSVMNQYGISDVEMERRRQYINGLNRELQLANLGCSLNLYGSSRTGLGFKDSDINVNVIVSDDSELFPNSPPKSSNAIAAENSDMLQKLFLFFQRRQGSSEVKKLVSSKSAKIQFRESGNLCEVVLSMNNNAGVETATLFAEYCKLSPLVRLLTLGFRVWAKYCEIDNQDKGCLPPHSYAIMVIHYLQQKDLLPNLHVMNENCNKMDAAEKDRRSFATAEEASSYWKSCTPMNLGYHWLKMLCFYAIEFNYKESVISVSHQNVLRAEKYWNRKISIEDPVIPKSNLSRCMSNNRMCDYILERLKFTYLYFGIPRTIRGPLYDGIVCPENACLCVPQVFHRVKRVANSVSHSLRQPAENVTNRKWDPVSLTDEVRTVIWAGKVDFPAFELAVIKLRVHEYADNDHKNRTDILVDDVVAADNIFPEWLYDYRFDTEILQNGLKPPIVCKSCGAEGHFRSDCPDEILPVLRPVMNATPSALRLLNDVLIRNHDKEALNSYDVDVRTKIVEELESALLPIYPDAILTMFGSTHNGFGVHMSDVDVCLTFRNKSSLKMEELVGDEETNAIVILRTIVERLKSTGFLQEVLAIPSAKVPIVKFRHRSSCLEGDISLYNTLAMYNTKLLRTYAEMDPRVKIIGCFLKKLTKLCDISDASRGSLSSYGYVLMAIHYFQHTPVPVLPVLQELCRDTLPPIIVDGCDVQYFKDIQNMKFVWPYYGKNRQSLAELWLGFLNYYTETFNFEEHVVTISQYNTLTRVYKFWLTDALAIEDPFDRTHNLGAGLSRRMSIHILKSFHHLRQVFHAAYDANMLRKHKDWLSFFTDPKLLQNGNPPLDRQCRICHKIGHIARNCTQNDKSEEVPVVKREDKPPTLMEVIEQVQGNRRPPNVTRSVEETLTSQGCFESVRPGGPNIILRPGVVRKQSPVCTPPQDPAFPKFFGDVKQPNPDDEVLYRMINSSDESKTPGVEFLFPGELSRTDGNMEQVKLANTLESLILNAGEAYYNSTHPNIPYHNNLPGNFSDSNITRVRVVDAPVHHNHGVTFMGPPAFQPVSIHYMGNPNLGMQTVTPPPPGFAPLPTLPIVSHPTYIHPHAIPSHPFPVNIYPIPMMSASHHPEAPHPGQAHMHPFPMFTSAMGPLIRTRSDSASSMSNGDTTTLGQHGSPPLMNGFQSDSDRVCLSAITSLSPAMTSYTYPEVVQYPRVNDK</sequence>
<keyword evidence="2" id="KW-0479">Metal-binding</keyword>
<dbReference type="Proteomes" id="UP000708208">
    <property type="component" value="Unassembled WGS sequence"/>
</dbReference>
<accession>A0A8J2P579</accession>
<dbReference type="InterPro" id="IPR002058">
    <property type="entry name" value="PAP_assoc"/>
</dbReference>
<evidence type="ECO:0000259" key="6">
    <source>
        <dbReference type="PROSITE" id="PS50158"/>
    </source>
</evidence>
<gene>
    <name evidence="7" type="ORF">AFUS01_LOCUS26415</name>
</gene>
<dbReference type="Pfam" id="PF03828">
    <property type="entry name" value="PAP_assoc"/>
    <property type="match status" value="2"/>
</dbReference>
<evidence type="ECO:0000256" key="1">
    <source>
        <dbReference type="ARBA" id="ARBA00022679"/>
    </source>
</evidence>
<dbReference type="Pfam" id="PF19088">
    <property type="entry name" value="TUTase"/>
    <property type="match status" value="1"/>
</dbReference>
<dbReference type="InterPro" id="IPR001878">
    <property type="entry name" value="Znf_CCHC"/>
</dbReference>
<dbReference type="OrthoDB" id="407432at2759"/>
<name>A0A8J2P579_9HEXA</name>
<dbReference type="EMBL" id="CAJVCH010352367">
    <property type="protein sequence ID" value="CAG7815756.1"/>
    <property type="molecule type" value="Genomic_DNA"/>
</dbReference>
<dbReference type="GO" id="GO:0008270">
    <property type="term" value="F:zinc ion binding"/>
    <property type="evidence" value="ECO:0007669"/>
    <property type="project" value="UniProtKB-KW"/>
</dbReference>
<evidence type="ECO:0000313" key="8">
    <source>
        <dbReference type="Proteomes" id="UP000708208"/>
    </source>
</evidence>
<keyword evidence="1" id="KW-0808">Transferase</keyword>
<dbReference type="GO" id="GO:0003676">
    <property type="term" value="F:nucleic acid binding"/>
    <property type="evidence" value="ECO:0007669"/>
    <property type="project" value="InterPro"/>
</dbReference>
<keyword evidence="4" id="KW-0862">Zinc</keyword>
<dbReference type="SMART" id="SM00343">
    <property type="entry name" value="ZnF_C2HC"/>
    <property type="match status" value="2"/>
</dbReference>
<dbReference type="GO" id="GO:1990817">
    <property type="term" value="F:poly(A) RNA polymerase activity"/>
    <property type="evidence" value="ECO:0007669"/>
    <property type="project" value="UniProtKB-ARBA"/>
</dbReference>
<evidence type="ECO:0000256" key="4">
    <source>
        <dbReference type="PROSITE-ProRule" id="PRU00047"/>
    </source>
</evidence>
<proteinExistence type="predicted"/>
<dbReference type="GO" id="GO:0031123">
    <property type="term" value="P:RNA 3'-end processing"/>
    <property type="evidence" value="ECO:0007669"/>
    <property type="project" value="TreeGrafter"/>
</dbReference>
<dbReference type="PROSITE" id="PS50158">
    <property type="entry name" value="ZF_CCHC"/>
    <property type="match status" value="2"/>
</dbReference>
<evidence type="ECO:0000256" key="3">
    <source>
        <dbReference type="ARBA" id="ARBA00022842"/>
    </source>
</evidence>
<dbReference type="Pfam" id="PF22600">
    <property type="entry name" value="MTPAP-like_central"/>
    <property type="match status" value="1"/>
</dbReference>
<dbReference type="GO" id="GO:0050265">
    <property type="term" value="F:RNA uridylyltransferase activity"/>
    <property type="evidence" value="ECO:0007669"/>
    <property type="project" value="TreeGrafter"/>
</dbReference>
<keyword evidence="8" id="KW-1185">Reference proteome</keyword>
<dbReference type="PANTHER" id="PTHR12271:SF66">
    <property type="entry name" value="TERMINAL URIDYLYLTRANSFERASE TAILOR"/>
    <property type="match status" value="1"/>
</dbReference>
<keyword evidence="4" id="KW-0863">Zinc-finger</keyword>
<keyword evidence="3" id="KW-0460">Magnesium</keyword>
<evidence type="ECO:0000313" key="7">
    <source>
        <dbReference type="EMBL" id="CAG7815756.1"/>
    </source>
</evidence>
<feature type="domain" description="CCHC-type" evidence="6">
    <location>
        <begin position="692"/>
        <end position="707"/>
    </location>
</feature>
<evidence type="ECO:0000256" key="5">
    <source>
        <dbReference type="SAM" id="MobiDB-lite"/>
    </source>
</evidence>
<protein>
    <recommendedName>
        <fullName evidence="6">CCHC-type domain-containing protein</fullName>
    </recommendedName>
</protein>
<feature type="region of interest" description="Disordered" evidence="5">
    <location>
        <begin position="1384"/>
        <end position="1410"/>
    </location>
</feature>
<dbReference type="CDD" id="cd05402">
    <property type="entry name" value="NT_PAP_TUTase"/>
    <property type="match status" value="2"/>
</dbReference>
<dbReference type="PANTHER" id="PTHR12271">
    <property type="entry name" value="POLY A POLYMERASE CID PAP -RELATED"/>
    <property type="match status" value="1"/>
</dbReference>
<reference evidence="7" key="1">
    <citation type="submission" date="2021-06" db="EMBL/GenBank/DDBJ databases">
        <authorList>
            <person name="Hodson N. C."/>
            <person name="Mongue J. A."/>
            <person name="Jaron S. K."/>
        </authorList>
    </citation>
    <scope>NUCLEOTIDE SEQUENCE</scope>
</reference>
<organism evidence="7 8">
    <name type="scientific">Allacma fusca</name>
    <dbReference type="NCBI Taxonomy" id="39272"/>
    <lineage>
        <taxon>Eukaryota</taxon>
        <taxon>Metazoa</taxon>
        <taxon>Ecdysozoa</taxon>
        <taxon>Arthropoda</taxon>
        <taxon>Hexapoda</taxon>
        <taxon>Collembola</taxon>
        <taxon>Symphypleona</taxon>
        <taxon>Sminthuridae</taxon>
        <taxon>Allacma</taxon>
    </lineage>
</organism>
<dbReference type="InterPro" id="IPR054708">
    <property type="entry name" value="MTPAP-like_central"/>
</dbReference>